<sequence>MEVATLDFVHERYSNIPIIKYKANDTVNNPSHYNVGGIETLDYIKAKVPDYTSVAMSQVIKYISRFPHKNGIEDLKKARFYLNDLIEWMEGEK</sequence>
<dbReference type="Pfam" id="PF11753">
    <property type="entry name" value="DUF3310"/>
    <property type="match status" value="1"/>
</dbReference>
<dbReference type="InterPro" id="IPR021739">
    <property type="entry name" value="SaV-like"/>
</dbReference>
<evidence type="ECO:0000313" key="2">
    <source>
        <dbReference type="Proteomes" id="UP000569903"/>
    </source>
</evidence>
<protein>
    <submittedName>
        <fullName evidence="1">DUF3310 domain-containing protein</fullName>
    </submittedName>
</protein>
<comment type="caution">
    <text evidence="1">The sequence shown here is derived from an EMBL/GenBank/DDBJ whole genome shotgun (WGS) entry which is preliminary data.</text>
</comment>
<organism evidence="1 2">
    <name type="scientific">Listeria newyorkensis</name>
    <dbReference type="NCBI Taxonomy" id="1497681"/>
    <lineage>
        <taxon>Bacteria</taxon>
        <taxon>Bacillati</taxon>
        <taxon>Bacillota</taxon>
        <taxon>Bacilli</taxon>
        <taxon>Bacillales</taxon>
        <taxon>Listeriaceae</taxon>
        <taxon>Listeria</taxon>
    </lineage>
</organism>
<name>A0A841YX79_9LIST</name>
<reference evidence="1 2" key="1">
    <citation type="submission" date="2020-03" db="EMBL/GenBank/DDBJ databases">
        <title>Soil Listeria distribution.</title>
        <authorList>
            <person name="Liao J."/>
            <person name="Wiedmann M."/>
        </authorList>
    </citation>
    <scope>NUCLEOTIDE SEQUENCE [LARGE SCALE GENOMIC DNA]</scope>
    <source>
        <strain evidence="1 2">FSL L7-1614</strain>
    </source>
</reference>
<proteinExistence type="predicted"/>
<dbReference type="Proteomes" id="UP000569903">
    <property type="component" value="Unassembled WGS sequence"/>
</dbReference>
<dbReference type="AlphaFoldDB" id="A0A841YX79"/>
<evidence type="ECO:0000313" key="1">
    <source>
        <dbReference type="EMBL" id="MBC1458461.1"/>
    </source>
</evidence>
<accession>A0A841YX79</accession>
<dbReference type="EMBL" id="JAARQN010000012">
    <property type="protein sequence ID" value="MBC1458461.1"/>
    <property type="molecule type" value="Genomic_DNA"/>
</dbReference>
<gene>
    <name evidence="1" type="ORF">HB850_11920</name>
</gene>